<dbReference type="PANTHER" id="PTHR23026:SF90">
    <property type="entry name" value="IODOTYROSINE DEIODINASE 1"/>
    <property type="match status" value="1"/>
</dbReference>
<evidence type="ECO:0000256" key="3">
    <source>
        <dbReference type="ARBA" id="ARBA00023002"/>
    </source>
</evidence>
<organism evidence="5 6">
    <name type="scientific">Sedimentitalea nanhaiensis</name>
    <dbReference type="NCBI Taxonomy" id="999627"/>
    <lineage>
        <taxon>Bacteria</taxon>
        <taxon>Pseudomonadati</taxon>
        <taxon>Pseudomonadota</taxon>
        <taxon>Alphaproteobacteria</taxon>
        <taxon>Rhodobacterales</taxon>
        <taxon>Paracoccaceae</taxon>
        <taxon>Sedimentitalea</taxon>
    </lineage>
</organism>
<name>A0A1I6Y5Q8_9RHOB</name>
<reference evidence="5 6" key="1">
    <citation type="submission" date="2016-10" db="EMBL/GenBank/DDBJ databases">
        <authorList>
            <person name="de Groot N.N."/>
        </authorList>
    </citation>
    <scope>NUCLEOTIDE SEQUENCE [LARGE SCALE GENOMIC DNA]</scope>
    <source>
        <strain evidence="5 6">CGMCC 1.10959</strain>
    </source>
</reference>
<evidence type="ECO:0000256" key="1">
    <source>
        <dbReference type="ARBA" id="ARBA00022630"/>
    </source>
</evidence>
<dbReference type="InterPro" id="IPR029479">
    <property type="entry name" value="Nitroreductase"/>
</dbReference>
<dbReference type="Proteomes" id="UP000182466">
    <property type="component" value="Unassembled WGS sequence"/>
</dbReference>
<dbReference type="Gene3D" id="3.40.109.10">
    <property type="entry name" value="NADH Oxidase"/>
    <property type="match status" value="1"/>
</dbReference>
<dbReference type="OrthoDB" id="9802510at2"/>
<proteinExistence type="predicted"/>
<dbReference type="GO" id="GO:0016491">
    <property type="term" value="F:oxidoreductase activity"/>
    <property type="evidence" value="ECO:0007669"/>
    <property type="project" value="UniProtKB-KW"/>
</dbReference>
<evidence type="ECO:0000256" key="2">
    <source>
        <dbReference type="ARBA" id="ARBA00022643"/>
    </source>
</evidence>
<dbReference type="RefSeq" id="WP_027260518.1">
    <property type="nucleotide sequence ID" value="NZ_FPAW01000002.1"/>
</dbReference>
<keyword evidence="6" id="KW-1185">Reference proteome</keyword>
<dbReference type="eggNOG" id="COG0778">
    <property type="taxonomic scope" value="Bacteria"/>
</dbReference>
<feature type="domain" description="Nitroreductase" evidence="4">
    <location>
        <begin position="12"/>
        <end position="197"/>
    </location>
</feature>
<sequence>MPHADLDALMGQRHSCRAFLPDPVPRPLIKQILSTAQKVPTWCNAQPWHATVTSGAETDRFRAALQQQAATGTPAPDLDWPTRYTGVYQDRRRDCGWKLYDAVGVQKGDCAGSARQMMENFALFGAPHCAIISSPADLGPYGAMDCGGFVAAFTIAAQSLGIATIPQAAVASHAPFLHDYFDIAPDRLILCAISFGYEDADHPANAFRTDRAALGEFVDWRGAD</sequence>
<dbReference type="CDD" id="cd02136">
    <property type="entry name" value="PnbA_NfnB-like"/>
    <property type="match status" value="1"/>
</dbReference>
<keyword evidence="1" id="KW-0285">Flavoprotein</keyword>
<dbReference type="SUPFAM" id="SSF55469">
    <property type="entry name" value="FMN-dependent nitroreductase-like"/>
    <property type="match status" value="1"/>
</dbReference>
<evidence type="ECO:0000259" key="4">
    <source>
        <dbReference type="Pfam" id="PF00881"/>
    </source>
</evidence>
<dbReference type="InterPro" id="IPR000415">
    <property type="entry name" value="Nitroreductase-like"/>
</dbReference>
<dbReference type="EMBL" id="FPAW01000002">
    <property type="protein sequence ID" value="SFT45737.1"/>
    <property type="molecule type" value="Genomic_DNA"/>
</dbReference>
<protein>
    <submittedName>
        <fullName evidence="5">Nitroreductase</fullName>
    </submittedName>
</protein>
<gene>
    <name evidence="5" type="ORF">SAMN05216236_10271</name>
</gene>
<evidence type="ECO:0000313" key="5">
    <source>
        <dbReference type="EMBL" id="SFT45737.1"/>
    </source>
</evidence>
<accession>A0A1I6Y5Q8</accession>
<dbReference type="PANTHER" id="PTHR23026">
    <property type="entry name" value="NADPH NITROREDUCTASE"/>
    <property type="match status" value="1"/>
</dbReference>
<dbReference type="AlphaFoldDB" id="A0A1I6Y5Q8"/>
<dbReference type="InterPro" id="IPR050627">
    <property type="entry name" value="Nitroreductase/BluB"/>
</dbReference>
<dbReference type="Pfam" id="PF00881">
    <property type="entry name" value="Nitroreductase"/>
    <property type="match status" value="1"/>
</dbReference>
<dbReference type="STRING" id="999627.SAMN05216236_10271"/>
<keyword evidence="2" id="KW-0288">FMN</keyword>
<evidence type="ECO:0000313" key="6">
    <source>
        <dbReference type="Proteomes" id="UP000182466"/>
    </source>
</evidence>
<keyword evidence="3" id="KW-0560">Oxidoreductase</keyword>